<dbReference type="CDD" id="cd00090">
    <property type="entry name" value="HTH_ARSR"/>
    <property type="match status" value="1"/>
</dbReference>
<dbReference type="InterPro" id="IPR011991">
    <property type="entry name" value="ArsR-like_HTH"/>
</dbReference>
<organism evidence="3 4">
    <name type="scientific">Metabacillus lacus</name>
    <dbReference type="NCBI Taxonomy" id="1983721"/>
    <lineage>
        <taxon>Bacteria</taxon>
        <taxon>Bacillati</taxon>
        <taxon>Bacillota</taxon>
        <taxon>Bacilli</taxon>
        <taxon>Bacillales</taxon>
        <taxon>Bacillaceae</taxon>
        <taxon>Metabacillus</taxon>
    </lineage>
</organism>
<dbReference type="Gene3D" id="1.10.10.10">
    <property type="entry name" value="Winged helix-like DNA-binding domain superfamily/Winged helix DNA-binding domain"/>
    <property type="match status" value="1"/>
</dbReference>
<gene>
    <name evidence="3" type="ORF">GJU40_08840</name>
</gene>
<dbReference type="SMART" id="SM00418">
    <property type="entry name" value="HTH_ARSR"/>
    <property type="match status" value="1"/>
</dbReference>
<dbReference type="Gene3D" id="6.10.140.2180">
    <property type="match status" value="1"/>
</dbReference>
<dbReference type="Proteomes" id="UP000448867">
    <property type="component" value="Unassembled WGS sequence"/>
</dbReference>
<dbReference type="InterPro" id="IPR036388">
    <property type="entry name" value="WH-like_DNA-bd_sf"/>
</dbReference>
<proteinExistence type="predicted"/>
<keyword evidence="4" id="KW-1185">Reference proteome</keyword>
<dbReference type="AlphaFoldDB" id="A0A7X2IYQ7"/>
<dbReference type="GO" id="GO:0003700">
    <property type="term" value="F:DNA-binding transcription factor activity"/>
    <property type="evidence" value="ECO:0007669"/>
    <property type="project" value="InterPro"/>
</dbReference>
<feature type="domain" description="HTH arsR-type" evidence="2">
    <location>
        <begin position="21"/>
        <end position="99"/>
    </location>
</feature>
<comment type="caution">
    <text evidence="3">The sequence shown here is derived from an EMBL/GenBank/DDBJ whole genome shotgun (WGS) entry which is preliminary data.</text>
</comment>
<keyword evidence="1" id="KW-0238">DNA-binding</keyword>
<dbReference type="GO" id="GO:0003677">
    <property type="term" value="F:DNA binding"/>
    <property type="evidence" value="ECO:0007669"/>
    <property type="project" value="UniProtKB-KW"/>
</dbReference>
<accession>A0A7X2IYQ7</accession>
<protein>
    <submittedName>
        <fullName evidence="3">Helix-turn-helix domain-containing protein</fullName>
    </submittedName>
</protein>
<sequence length="193" mass="22120">MLFYRNTQRKELLLKTSASDLVLHPVRIKVLQVLALGKPLTVQQINQQLPQIAQATLYRHLNKLVKGGMIQAVEEKQVRGTVEKTYALSSGSMLPEQQDIMSASPEEHLNMFLKFIGILISDFEEYIHQPDFHPSKDLGGYSQAILHMSDEEFMDFNRELQRVFLKAAKNEPSPLRQARNITFITTSKRNIDP</sequence>
<evidence type="ECO:0000259" key="2">
    <source>
        <dbReference type="SMART" id="SM00418"/>
    </source>
</evidence>
<evidence type="ECO:0000256" key="1">
    <source>
        <dbReference type="ARBA" id="ARBA00023125"/>
    </source>
</evidence>
<dbReference type="EMBL" id="WKKI01000013">
    <property type="protein sequence ID" value="MRX72256.1"/>
    <property type="molecule type" value="Genomic_DNA"/>
</dbReference>
<dbReference type="InterPro" id="IPR001845">
    <property type="entry name" value="HTH_ArsR_DNA-bd_dom"/>
</dbReference>
<reference evidence="3 4" key="1">
    <citation type="submission" date="2019-11" db="EMBL/GenBank/DDBJ databases">
        <title>Bacillus lacus genome.</title>
        <authorList>
            <person name="Allen C.J."/>
            <person name="Newman J.D."/>
        </authorList>
    </citation>
    <scope>NUCLEOTIDE SEQUENCE [LARGE SCALE GENOMIC DNA]</scope>
    <source>
        <strain evidence="3 4">KCTC 33946</strain>
    </source>
</reference>
<name>A0A7X2IYQ7_9BACI</name>
<evidence type="ECO:0000313" key="4">
    <source>
        <dbReference type="Proteomes" id="UP000448867"/>
    </source>
</evidence>
<dbReference type="SUPFAM" id="SSF46785">
    <property type="entry name" value="Winged helix' DNA-binding domain"/>
    <property type="match status" value="1"/>
</dbReference>
<dbReference type="InterPro" id="IPR036390">
    <property type="entry name" value="WH_DNA-bd_sf"/>
</dbReference>
<evidence type="ECO:0000313" key="3">
    <source>
        <dbReference type="EMBL" id="MRX72256.1"/>
    </source>
</evidence>
<dbReference type="Pfam" id="PF12840">
    <property type="entry name" value="HTH_20"/>
    <property type="match status" value="1"/>
</dbReference>